<protein>
    <recommendedName>
        <fullName evidence="2">F-box domain-containing protein</fullName>
    </recommendedName>
</protein>
<evidence type="ECO:0000259" key="2">
    <source>
        <dbReference type="Pfam" id="PF12937"/>
    </source>
</evidence>
<dbReference type="InterPro" id="IPR036047">
    <property type="entry name" value="F-box-like_dom_sf"/>
</dbReference>
<dbReference type="Proteomes" id="UP000623467">
    <property type="component" value="Unassembled WGS sequence"/>
</dbReference>
<dbReference type="SUPFAM" id="SSF52047">
    <property type="entry name" value="RNI-like"/>
    <property type="match status" value="1"/>
</dbReference>
<sequence length="478" mass="54109">MTITPASVRAAVLEQTERTRRCSKAEIERIIEKSELEIISLESQIDTLINLRDSQRACVLALKYIVSPIRTLPVELLSEIFDLAIEDPTHVEDAHRISQICSDWRQVAHSTPRLWSRPVRVDLDNEEDVVDGWRAWMARSTPLPVDISLIPGHTSDASILEIVLEVAPRWRSLQVEDEDGTVPLWMVRQLSECRLDSLEELSLGIIVYNYANPTPILFTNVPRLRKLGLFNPDFPTEIDLPWTQLTDLTLHSRMLDATFEVLAQCPNLISASLNVLGWSALPDVGPNIPVLFNQLRSLHLFFSVELAPFDYLSTPALQELHLDSFGTRWTEAHLTAFQLRAPDITSLEFSDSFSLTSDNLVAAIRNSPSLMHLKLRVSKYCFTDDFIRALCYEDGLTPLAPCLRHLAVESKKSFSEDVLAGMIASRWWTDTELASFVAPPAVARWTRVELTIQPHLSQHFVDVLKDIPSDVLVYILVE</sequence>
<dbReference type="SUPFAM" id="SSF81383">
    <property type="entry name" value="F-box domain"/>
    <property type="match status" value="1"/>
</dbReference>
<evidence type="ECO:0000256" key="1">
    <source>
        <dbReference type="SAM" id="Coils"/>
    </source>
</evidence>
<dbReference type="Pfam" id="PF12937">
    <property type="entry name" value="F-box-like"/>
    <property type="match status" value="1"/>
</dbReference>
<dbReference type="PANTHER" id="PTHR38926:SF5">
    <property type="entry name" value="F-BOX AND LEUCINE-RICH REPEAT PROTEIN 6"/>
    <property type="match status" value="1"/>
</dbReference>
<reference evidence="3" key="1">
    <citation type="submission" date="2020-05" db="EMBL/GenBank/DDBJ databases">
        <title>Mycena genomes resolve the evolution of fungal bioluminescence.</title>
        <authorList>
            <person name="Tsai I.J."/>
        </authorList>
    </citation>
    <scope>NUCLEOTIDE SEQUENCE</scope>
    <source>
        <strain evidence="3">160909Yilan</strain>
    </source>
</reference>
<accession>A0A8H6YF33</accession>
<dbReference type="InterPro" id="IPR032675">
    <property type="entry name" value="LRR_dom_sf"/>
</dbReference>
<dbReference type="Gene3D" id="1.20.1280.50">
    <property type="match status" value="1"/>
</dbReference>
<name>A0A8H6YF33_9AGAR</name>
<evidence type="ECO:0000313" key="4">
    <source>
        <dbReference type="Proteomes" id="UP000623467"/>
    </source>
</evidence>
<evidence type="ECO:0000313" key="3">
    <source>
        <dbReference type="EMBL" id="KAF7357526.1"/>
    </source>
</evidence>
<keyword evidence="4" id="KW-1185">Reference proteome</keyword>
<keyword evidence="1" id="KW-0175">Coiled coil</keyword>
<comment type="caution">
    <text evidence="3">The sequence shown here is derived from an EMBL/GenBank/DDBJ whole genome shotgun (WGS) entry which is preliminary data.</text>
</comment>
<dbReference type="AlphaFoldDB" id="A0A8H6YF33"/>
<dbReference type="Gene3D" id="3.80.10.10">
    <property type="entry name" value="Ribonuclease Inhibitor"/>
    <property type="match status" value="1"/>
</dbReference>
<dbReference type="PANTHER" id="PTHR38926">
    <property type="entry name" value="F-BOX DOMAIN CONTAINING PROTEIN, EXPRESSED"/>
    <property type="match status" value="1"/>
</dbReference>
<proteinExistence type="predicted"/>
<organism evidence="3 4">
    <name type="scientific">Mycena sanguinolenta</name>
    <dbReference type="NCBI Taxonomy" id="230812"/>
    <lineage>
        <taxon>Eukaryota</taxon>
        <taxon>Fungi</taxon>
        <taxon>Dikarya</taxon>
        <taxon>Basidiomycota</taxon>
        <taxon>Agaricomycotina</taxon>
        <taxon>Agaricomycetes</taxon>
        <taxon>Agaricomycetidae</taxon>
        <taxon>Agaricales</taxon>
        <taxon>Marasmiineae</taxon>
        <taxon>Mycenaceae</taxon>
        <taxon>Mycena</taxon>
    </lineage>
</organism>
<feature type="coiled-coil region" evidence="1">
    <location>
        <begin position="13"/>
        <end position="51"/>
    </location>
</feature>
<dbReference type="EMBL" id="JACAZH010000010">
    <property type="protein sequence ID" value="KAF7357526.1"/>
    <property type="molecule type" value="Genomic_DNA"/>
</dbReference>
<dbReference type="OrthoDB" id="2269034at2759"/>
<dbReference type="InterPro" id="IPR001810">
    <property type="entry name" value="F-box_dom"/>
</dbReference>
<gene>
    <name evidence="3" type="ORF">MSAN_01348900</name>
</gene>
<feature type="domain" description="F-box" evidence="2">
    <location>
        <begin position="70"/>
        <end position="119"/>
    </location>
</feature>